<organism evidence="4 6">
    <name type="scientific">Didymodactylos carnosus</name>
    <dbReference type="NCBI Taxonomy" id="1234261"/>
    <lineage>
        <taxon>Eukaryota</taxon>
        <taxon>Metazoa</taxon>
        <taxon>Spiralia</taxon>
        <taxon>Gnathifera</taxon>
        <taxon>Rotifera</taxon>
        <taxon>Eurotatoria</taxon>
        <taxon>Bdelloidea</taxon>
        <taxon>Philodinida</taxon>
        <taxon>Philodinidae</taxon>
        <taxon>Didymodactylos</taxon>
    </lineage>
</organism>
<dbReference type="OrthoDB" id="197206at2759"/>
<feature type="transmembrane region" description="Helical" evidence="3">
    <location>
        <begin position="244"/>
        <end position="265"/>
    </location>
</feature>
<evidence type="ECO:0000313" key="6">
    <source>
        <dbReference type="Proteomes" id="UP000663829"/>
    </source>
</evidence>
<dbReference type="PANTHER" id="PTHR11328">
    <property type="entry name" value="MAJOR FACILITATOR SUPERFAMILY DOMAIN-CONTAINING PROTEIN"/>
    <property type="match status" value="1"/>
</dbReference>
<feature type="transmembrane region" description="Helical" evidence="3">
    <location>
        <begin position="368"/>
        <end position="394"/>
    </location>
</feature>
<evidence type="ECO:0000256" key="3">
    <source>
        <dbReference type="SAM" id="Phobius"/>
    </source>
</evidence>
<dbReference type="Proteomes" id="UP000663829">
    <property type="component" value="Unassembled WGS sequence"/>
</dbReference>
<evidence type="ECO:0000256" key="1">
    <source>
        <dbReference type="ARBA" id="ARBA00008335"/>
    </source>
</evidence>
<dbReference type="InterPro" id="IPR036259">
    <property type="entry name" value="MFS_trans_sf"/>
</dbReference>
<accession>A0A815IRD8</accession>
<dbReference type="GO" id="GO:0005886">
    <property type="term" value="C:plasma membrane"/>
    <property type="evidence" value="ECO:0007669"/>
    <property type="project" value="TreeGrafter"/>
</dbReference>
<dbReference type="GO" id="GO:0008643">
    <property type="term" value="P:carbohydrate transport"/>
    <property type="evidence" value="ECO:0007669"/>
    <property type="project" value="InterPro"/>
</dbReference>
<comment type="similarity">
    <text evidence="1">Belongs to the major facilitator superfamily.</text>
</comment>
<feature type="transmembrane region" description="Helical" evidence="3">
    <location>
        <begin position="294"/>
        <end position="320"/>
    </location>
</feature>
<protein>
    <submittedName>
        <fullName evidence="4">Uncharacterized protein</fullName>
    </submittedName>
</protein>
<feature type="transmembrane region" description="Helical" evidence="3">
    <location>
        <begin position="135"/>
        <end position="163"/>
    </location>
</feature>
<dbReference type="EMBL" id="CAJNOQ010015848">
    <property type="protein sequence ID" value="CAF1369891.1"/>
    <property type="molecule type" value="Genomic_DNA"/>
</dbReference>
<feature type="transmembrane region" description="Helical" evidence="3">
    <location>
        <begin position="326"/>
        <end position="347"/>
    </location>
</feature>
<keyword evidence="3" id="KW-0812">Transmembrane</keyword>
<proteinExistence type="inferred from homology"/>
<keyword evidence="3" id="KW-0472">Membrane</keyword>
<dbReference type="PANTHER" id="PTHR11328:SF24">
    <property type="entry name" value="MAJOR FACILITATOR SUPERFAMILY (MFS) PROFILE DOMAIN-CONTAINING PROTEIN"/>
    <property type="match status" value="1"/>
</dbReference>
<dbReference type="SUPFAM" id="SSF103473">
    <property type="entry name" value="MFS general substrate transporter"/>
    <property type="match status" value="1"/>
</dbReference>
<feature type="transmembrane region" description="Helical" evidence="3">
    <location>
        <begin position="175"/>
        <end position="196"/>
    </location>
</feature>
<keyword evidence="6" id="KW-1185">Reference proteome</keyword>
<evidence type="ECO:0000256" key="2">
    <source>
        <dbReference type="SAM" id="MobiDB-lite"/>
    </source>
</evidence>
<dbReference type="Proteomes" id="UP000681722">
    <property type="component" value="Unassembled WGS sequence"/>
</dbReference>
<reference evidence="4" key="1">
    <citation type="submission" date="2021-02" db="EMBL/GenBank/DDBJ databases">
        <authorList>
            <person name="Nowell W R."/>
        </authorList>
    </citation>
    <scope>NUCLEOTIDE SEQUENCE</scope>
</reference>
<dbReference type="EMBL" id="CAJOBC010074823">
    <property type="protein sequence ID" value="CAF4255152.1"/>
    <property type="molecule type" value="Genomic_DNA"/>
</dbReference>
<evidence type="ECO:0000313" key="4">
    <source>
        <dbReference type="EMBL" id="CAF1369891.1"/>
    </source>
</evidence>
<evidence type="ECO:0000313" key="5">
    <source>
        <dbReference type="EMBL" id="CAF4255152.1"/>
    </source>
</evidence>
<feature type="region of interest" description="Disordered" evidence="2">
    <location>
        <begin position="451"/>
        <end position="474"/>
    </location>
</feature>
<feature type="transmembrane region" description="Helical" evidence="3">
    <location>
        <begin position="104"/>
        <end position="123"/>
    </location>
</feature>
<dbReference type="AlphaFoldDB" id="A0A815IRD8"/>
<gene>
    <name evidence="4" type="ORF">GPM918_LOCUS31802</name>
    <name evidence="5" type="ORF">SRO942_LOCUS32454</name>
</gene>
<dbReference type="GO" id="GO:0015293">
    <property type="term" value="F:symporter activity"/>
    <property type="evidence" value="ECO:0007669"/>
    <property type="project" value="InterPro"/>
</dbReference>
<dbReference type="InterPro" id="IPR039672">
    <property type="entry name" value="MFS_2"/>
</dbReference>
<name>A0A815IRD8_9BILA</name>
<sequence length="474" mass="52247">MSTSKKKKDLVYAITENGTHKPITQPAKLSMLSILAYASVGLPYSMQLSINAFYTNYFLLDVAKVSPSYNAGALFTSRVIDAITDPIGGYFFQRFSTKWGKMRPWILFSAPLVAVTYFCLWIIPNVSEVGKFVYYFIFHSLFWTFMTATRIPHTALTVYIAISQKERDVLTQYRTLMEAGGLLLSIALHTAVMVLFKAEGSKCTPNNSENNTNGTNFTNFSNDSTTAMPGIHELNVIGSNVKNAYMVSAGIVAILCVATAIFLFFNVREVADVIESDKRSFVESSKMIIKYKPFLILTVATVASVLATQLLVPTLIAVLIKGTPMWLLFICAALGANTVACGYLMPWAMLPVCIDAFMLKTGTKPVEIFYTFFFLGAKVAQAIYTGLVQVALAASNFDSRYCDQPESVSTALRILAGGIPGVIMLISTVCLFFYPIGEKRTQEIEKQLQQLRESSANTNDSSGDTLDLDTSTEF</sequence>
<dbReference type="Pfam" id="PF13347">
    <property type="entry name" value="MFS_2"/>
    <property type="match status" value="2"/>
</dbReference>
<keyword evidence="3" id="KW-1133">Transmembrane helix</keyword>
<feature type="transmembrane region" description="Helical" evidence="3">
    <location>
        <begin position="414"/>
        <end position="436"/>
    </location>
</feature>
<comment type="caution">
    <text evidence="4">The sequence shown here is derived from an EMBL/GenBank/DDBJ whole genome shotgun (WGS) entry which is preliminary data.</text>
</comment>